<dbReference type="Gene3D" id="3.30.1370.60">
    <property type="entry name" value="Hypothetical oxidoreductase yiak, domain 2"/>
    <property type="match status" value="1"/>
</dbReference>
<dbReference type="EMBL" id="NCKV01045555">
    <property type="protein sequence ID" value="RWS18129.1"/>
    <property type="molecule type" value="Genomic_DNA"/>
</dbReference>
<comment type="caution">
    <text evidence="3">The sequence shown here is derived from an EMBL/GenBank/DDBJ whole genome shotgun (WGS) entry which is preliminary data.</text>
</comment>
<sequence length="72" mass="7873">SPQIINETPATEYVDGKNLLGFVVTQFCSKTAIKKAKEFDVEWFVTKGSNYFGTADTSTVMAAQGLIVTNSY</sequence>
<dbReference type="InterPro" id="IPR036111">
    <property type="entry name" value="Mal/L-sulfo/L-lacto_DH-like_sf"/>
</dbReference>
<dbReference type="STRING" id="299467.A0A443RSH6"/>
<evidence type="ECO:0000313" key="3">
    <source>
        <dbReference type="EMBL" id="RWS18129.1"/>
    </source>
</evidence>
<name>A0A443RSH6_9ACAR</name>
<gene>
    <name evidence="3" type="ORF">B4U80_14684</name>
</gene>
<accession>A0A443RSH6</accession>
<dbReference type="SUPFAM" id="SSF89733">
    <property type="entry name" value="L-sulfolactate dehydrogenase-like"/>
    <property type="match status" value="1"/>
</dbReference>
<dbReference type="InterPro" id="IPR043143">
    <property type="entry name" value="Mal/L-sulf/L-lact_DH-like_NADP"/>
</dbReference>
<proteinExistence type="inferred from homology"/>
<feature type="non-terminal residue" evidence="3">
    <location>
        <position position="1"/>
    </location>
</feature>
<evidence type="ECO:0000256" key="1">
    <source>
        <dbReference type="ARBA" id="ARBA00006056"/>
    </source>
</evidence>
<keyword evidence="4" id="KW-1185">Reference proteome</keyword>
<reference evidence="3 4" key="1">
    <citation type="journal article" date="2018" name="Gigascience">
        <title>Genomes of trombidid mites reveal novel predicted allergens and laterally-transferred genes associated with secondary metabolism.</title>
        <authorList>
            <person name="Dong X."/>
            <person name="Chaisiri K."/>
            <person name="Xia D."/>
            <person name="Armstrong S.D."/>
            <person name="Fang Y."/>
            <person name="Donnelly M.J."/>
            <person name="Kadowaki T."/>
            <person name="McGarry J.W."/>
            <person name="Darby A.C."/>
            <person name="Makepeace B.L."/>
        </authorList>
    </citation>
    <scope>NUCLEOTIDE SEQUENCE [LARGE SCALE GENOMIC DNA]</scope>
    <source>
        <strain evidence="3">UoL-UT</strain>
    </source>
</reference>
<dbReference type="VEuPathDB" id="VectorBase:LDEU013911"/>
<dbReference type="PANTHER" id="PTHR11091:SF0">
    <property type="entry name" value="MALATE DEHYDROGENASE"/>
    <property type="match status" value="1"/>
</dbReference>
<dbReference type="GO" id="GO:0016491">
    <property type="term" value="F:oxidoreductase activity"/>
    <property type="evidence" value="ECO:0007669"/>
    <property type="project" value="UniProtKB-KW"/>
</dbReference>
<evidence type="ECO:0000313" key="4">
    <source>
        <dbReference type="Proteomes" id="UP000288716"/>
    </source>
</evidence>
<keyword evidence="2" id="KW-0560">Oxidoreductase</keyword>
<organism evidence="3 4">
    <name type="scientific">Leptotrombidium deliense</name>
    <dbReference type="NCBI Taxonomy" id="299467"/>
    <lineage>
        <taxon>Eukaryota</taxon>
        <taxon>Metazoa</taxon>
        <taxon>Ecdysozoa</taxon>
        <taxon>Arthropoda</taxon>
        <taxon>Chelicerata</taxon>
        <taxon>Arachnida</taxon>
        <taxon>Acari</taxon>
        <taxon>Acariformes</taxon>
        <taxon>Trombidiformes</taxon>
        <taxon>Prostigmata</taxon>
        <taxon>Anystina</taxon>
        <taxon>Parasitengona</taxon>
        <taxon>Trombiculoidea</taxon>
        <taxon>Trombiculidae</taxon>
        <taxon>Leptotrombidium</taxon>
    </lineage>
</organism>
<comment type="similarity">
    <text evidence="1">Belongs to the LDH2/MDH2 oxidoreductase family.</text>
</comment>
<dbReference type="AlphaFoldDB" id="A0A443RSH6"/>
<dbReference type="InterPro" id="IPR003767">
    <property type="entry name" value="Malate/L-lactate_DH-like"/>
</dbReference>
<dbReference type="Proteomes" id="UP000288716">
    <property type="component" value="Unassembled WGS sequence"/>
</dbReference>
<dbReference type="PANTHER" id="PTHR11091">
    <property type="entry name" value="OXIDOREDUCTASE-RELATED"/>
    <property type="match status" value="1"/>
</dbReference>
<protein>
    <submittedName>
        <fullName evidence="3">Putative oxidoreductase YjmC-like protein</fullName>
    </submittedName>
</protein>
<evidence type="ECO:0000256" key="2">
    <source>
        <dbReference type="ARBA" id="ARBA00023002"/>
    </source>
</evidence>
<dbReference type="Pfam" id="PF02615">
    <property type="entry name" value="Ldh_2"/>
    <property type="match status" value="1"/>
</dbReference>